<evidence type="ECO:0000313" key="2">
    <source>
        <dbReference type="Proteomes" id="UP001519332"/>
    </source>
</evidence>
<protein>
    <submittedName>
        <fullName evidence="1">Uncharacterized protein</fullName>
    </submittedName>
</protein>
<comment type="caution">
    <text evidence="1">The sequence shown here is derived from an EMBL/GenBank/DDBJ whole genome shotgun (WGS) entry which is preliminary data.</text>
</comment>
<evidence type="ECO:0000313" key="1">
    <source>
        <dbReference type="EMBL" id="MBP2328487.1"/>
    </source>
</evidence>
<accession>A0ABS4TVS3</accession>
<gene>
    <name evidence="1" type="ORF">JOF56_008872</name>
</gene>
<sequence>MTEQSAREQLVAGAADMIRLSRSKTRAYQQTELAQDLVEGSAGSWPGTAEGGCLPARGRRRMRVGRRCVGVVGQAGRCQNGPLVSALCKELPVCE</sequence>
<organism evidence="1 2">
    <name type="scientific">Kibdelosporangium banguiense</name>
    <dbReference type="NCBI Taxonomy" id="1365924"/>
    <lineage>
        <taxon>Bacteria</taxon>
        <taxon>Bacillati</taxon>
        <taxon>Actinomycetota</taxon>
        <taxon>Actinomycetes</taxon>
        <taxon>Pseudonocardiales</taxon>
        <taxon>Pseudonocardiaceae</taxon>
        <taxon>Kibdelosporangium</taxon>
    </lineage>
</organism>
<dbReference type="RefSeq" id="WP_209645475.1">
    <property type="nucleotide sequence ID" value="NZ_JAGINW010000001.1"/>
</dbReference>
<keyword evidence="2" id="KW-1185">Reference proteome</keyword>
<dbReference type="EMBL" id="JAGINW010000001">
    <property type="protein sequence ID" value="MBP2328487.1"/>
    <property type="molecule type" value="Genomic_DNA"/>
</dbReference>
<dbReference type="Proteomes" id="UP001519332">
    <property type="component" value="Unassembled WGS sequence"/>
</dbReference>
<reference evidence="1 2" key="1">
    <citation type="submission" date="2021-03" db="EMBL/GenBank/DDBJ databases">
        <title>Sequencing the genomes of 1000 actinobacteria strains.</title>
        <authorList>
            <person name="Klenk H.-P."/>
        </authorList>
    </citation>
    <scope>NUCLEOTIDE SEQUENCE [LARGE SCALE GENOMIC DNA]</scope>
    <source>
        <strain evidence="1 2">DSM 46670</strain>
    </source>
</reference>
<name>A0ABS4TVS3_9PSEU</name>
<proteinExistence type="predicted"/>